<accession>A0A936Z139</accession>
<dbReference type="PROSITE" id="PS50935">
    <property type="entry name" value="SSB"/>
    <property type="match status" value="1"/>
</dbReference>
<gene>
    <name evidence="4" type="ORF">JJ685_14755</name>
</gene>
<evidence type="ECO:0000256" key="1">
    <source>
        <dbReference type="ARBA" id="ARBA00023125"/>
    </source>
</evidence>
<evidence type="ECO:0000313" key="4">
    <source>
        <dbReference type="EMBL" id="MBL0392397.1"/>
    </source>
</evidence>
<dbReference type="InterPro" id="IPR012340">
    <property type="entry name" value="NA-bd_OB-fold"/>
</dbReference>
<keyword evidence="5" id="KW-1185">Reference proteome</keyword>
<feature type="region of interest" description="Disordered" evidence="3">
    <location>
        <begin position="98"/>
        <end position="147"/>
    </location>
</feature>
<evidence type="ECO:0000256" key="2">
    <source>
        <dbReference type="PROSITE-ProRule" id="PRU00252"/>
    </source>
</evidence>
<dbReference type="GO" id="GO:0003697">
    <property type="term" value="F:single-stranded DNA binding"/>
    <property type="evidence" value="ECO:0007669"/>
    <property type="project" value="InterPro"/>
</dbReference>
<dbReference type="RefSeq" id="WP_201675026.1">
    <property type="nucleotide sequence ID" value="NZ_JAEQNE010000003.1"/>
</dbReference>
<name>A0A936Z139_9BURK</name>
<dbReference type="InterPro" id="IPR000424">
    <property type="entry name" value="Primosome_PriB/ssb"/>
</dbReference>
<dbReference type="Proteomes" id="UP000599109">
    <property type="component" value="Unassembled WGS sequence"/>
</dbReference>
<protein>
    <submittedName>
        <fullName evidence="4">Single-stranded DNA-binding protein</fullName>
    </submittedName>
</protein>
<reference evidence="4 5" key="1">
    <citation type="journal article" date="2017" name="Int. J. Syst. Evol. Microbiol.">
        <title>Ramlibacter monticola sp. nov., isolated from forest soil.</title>
        <authorList>
            <person name="Chaudhary D.K."/>
            <person name="Kim J."/>
        </authorList>
    </citation>
    <scope>NUCLEOTIDE SEQUENCE [LARGE SCALE GENOMIC DNA]</scope>
    <source>
        <strain evidence="4 5">KACC 19175</strain>
    </source>
</reference>
<organism evidence="4 5">
    <name type="scientific">Ramlibacter monticola</name>
    <dbReference type="NCBI Taxonomy" id="1926872"/>
    <lineage>
        <taxon>Bacteria</taxon>
        <taxon>Pseudomonadati</taxon>
        <taxon>Pseudomonadota</taxon>
        <taxon>Betaproteobacteria</taxon>
        <taxon>Burkholderiales</taxon>
        <taxon>Comamonadaceae</taxon>
        <taxon>Ramlibacter</taxon>
    </lineage>
</organism>
<dbReference type="AlphaFoldDB" id="A0A936Z139"/>
<dbReference type="Gene3D" id="2.40.50.140">
    <property type="entry name" value="Nucleic acid-binding proteins"/>
    <property type="match status" value="1"/>
</dbReference>
<evidence type="ECO:0000313" key="5">
    <source>
        <dbReference type="Proteomes" id="UP000599109"/>
    </source>
</evidence>
<dbReference type="EMBL" id="JAEQNE010000003">
    <property type="protein sequence ID" value="MBL0392397.1"/>
    <property type="molecule type" value="Genomic_DNA"/>
</dbReference>
<keyword evidence="1 2" id="KW-0238">DNA-binding</keyword>
<proteinExistence type="predicted"/>
<sequence>MTISALICGRLARKPEQRSGPSGRAYVLARLLVHDGDAQHFVSVFAFSEGVQRVLLALGEGASIAVSGALKAGIWTPERGGEPRVNLSLTADTITTLHEKRRTDRAVAEARESQEARHGERRSRDAAFGASQPVPRSRCPGRLAPPP</sequence>
<feature type="compositionally biased region" description="Basic and acidic residues" evidence="3">
    <location>
        <begin position="98"/>
        <end position="125"/>
    </location>
</feature>
<comment type="caution">
    <text evidence="4">The sequence shown here is derived from an EMBL/GenBank/DDBJ whole genome shotgun (WGS) entry which is preliminary data.</text>
</comment>
<evidence type="ECO:0000256" key="3">
    <source>
        <dbReference type="SAM" id="MobiDB-lite"/>
    </source>
</evidence>
<dbReference type="Pfam" id="PF00436">
    <property type="entry name" value="SSB"/>
    <property type="match status" value="1"/>
</dbReference>
<dbReference type="SUPFAM" id="SSF50249">
    <property type="entry name" value="Nucleic acid-binding proteins"/>
    <property type="match status" value="1"/>
</dbReference>